<dbReference type="AlphaFoldDB" id="A0A420WHF6"/>
<comment type="subunit">
    <text evidence="9">Forms a complex with SecD. Part of the essential Sec protein translocation apparatus which comprises SecA, SecYEG and auxiliary proteins SecDF-YajC and YidC.</text>
</comment>
<comment type="similarity">
    <text evidence="9">Belongs to the SecD/SecF family. SecF subfamily.</text>
</comment>
<dbReference type="InterPro" id="IPR022646">
    <property type="entry name" value="SecD/SecF_CS"/>
</dbReference>
<evidence type="ECO:0000256" key="9">
    <source>
        <dbReference type="HAMAP-Rule" id="MF_01464"/>
    </source>
</evidence>
<dbReference type="Proteomes" id="UP000277424">
    <property type="component" value="Unassembled WGS sequence"/>
</dbReference>
<evidence type="ECO:0000256" key="8">
    <source>
        <dbReference type="ARBA" id="ARBA00023136"/>
    </source>
</evidence>
<dbReference type="SUPFAM" id="SSF82866">
    <property type="entry name" value="Multidrug efflux transporter AcrB transmembrane domain"/>
    <property type="match status" value="1"/>
</dbReference>
<dbReference type="Pfam" id="PF02355">
    <property type="entry name" value="SecD_SecF_C"/>
    <property type="match status" value="1"/>
</dbReference>
<dbReference type="InterPro" id="IPR022645">
    <property type="entry name" value="SecD/SecF_bac"/>
</dbReference>
<sequence length="313" mass="33914">MRFLPIRLLPDNTAFDFVRYRFAAYAFSLLLVVATLGSLAINGLNLGIDFKGGMLVEIQSVQPIDPGTLRSRLTEAGLGAAEVQQFGKPNEALIRLDSDQLGTTEAKQAAPRIRAALGEGYEFRRTELVGPRVSAELFRDGALATALAVLGIALYVWFRFEWQFGVAAMIATAHDVVVTLGLLSITGLEFNLTAIAALLTLAGYSINDTVVVFDRIRETMRKHKKLPMAELINLSVNQTLSRTILTSGTTLVAILPLMFFATSTLLNFTVALVWGILIGTFSSVFVAAALLLHLPAIRSTEAEAESPEKAVSQ</sequence>
<evidence type="ECO:0000256" key="5">
    <source>
        <dbReference type="ARBA" id="ARBA00022927"/>
    </source>
</evidence>
<dbReference type="GO" id="GO:0005886">
    <property type="term" value="C:plasma membrane"/>
    <property type="evidence" value="ECO:0007669"/>
    <property type="project" value="UniProtKB-SubCell"/>
</dbReference>
<dbReference type="OrthoDB" id="9774769at2"/>
<dbReference type="GO" id="GO:0043952">
    <property type="term" value="P:protein transport by the Sec complex"/>
    <property type="evidence" value="ECO:0007669"/>
    <property type="project" value="UniProtKB-UniRule"/>
</dbReference>
<dbReference type="GO" id="GO:0006605">
    <property type="term" value="P:protein targeting"/>
    <property type="evidence" value="ECO:0007669"/>
    <property type="project" value="UniProtKB-UniRule"/>
</dbReference>
<keyword evidence="5 9" id="KW-0653">Protein transport</keyword>
<dbReference type="HAMAP" id="MF_01464_B">
    <property type="entry name" value="SecF_B"/>
    <property type="match status" value="1"/>
</dbReference>
<organism evidence="11 12">
    <name type="scientific">Oceanibaculum indicum</name>
    <dbReference type="NCBI Taxonomy" id="526216"/>
    <lineage>
        <taxon>Bacteria</taxon>
        <taxon>Pseudomonadati</taxon>
        <taxon>Pseudomonadota</taxon>
        <taxon>Alphaproteobacteria</taxon>
        <taxon>Rhodospirillales</taxon>
        <taxon>Oceanibaculaceae</taxon>
        <taxon>Oceanibaculum</taxon>
    </lineage>
</organism>
<dbReference type="Gene3D" id="1.20.1640.10">
    <property type="entry name" value="Multidrug efflux transporter AcrB transmembrane domain"/>
    <property type="match status" value="1"/>
</dbReference>
<keyword evidence="3 9" id="KW-1003">Cell membrane</keyword>
<feature type="transmembrane region" description="Helical" evidence="9">
    <location>
        <begin position="165"/>
        <end position="186"/>
    </location>
</feature>
<feature type="transmembrane region" description="Helical" evidence="9">
    <location>
        <begin position="244"/>
        <end position="266"/>
    </location>
</feature>
<feature type="domain" description="Protein export membrane protein SecD/SecF C-terminal" evidence="10">
    <location>
        <begin position="119"/>
        <end position="294"/>
    </location>
</feature>
<dbReference type="RefSeq" id="WP_121220218.1">
    <property type="nucleotide sequence ID" value="NZ_RBIG01000002.1"/>
</dbReference>
<reference evidence="11 12" key="1">
    <citation type="submission" date="2018-10" db="EMBL/GenBank/DDBJ databases">
        <title>Comparative analysis of microorganisms from saline springs in Andes Mountain Range, Colombia.</title>
        <authorList>
            <person name="Rubin E."/>
        </authorList>
    </citation>
    <scope>NUCLEOTIDE SEQUENCE [LARGE SCALE GENOMIC DNA]</scope>
    <source>
        <strain evidence="11 12">USBA 36</strain>
    </source>
</reference>
<dbReference type="PANTHER" id="PTHR30081">
    <property type="entry name" value="PROTEIN-EXPORT MEMBRANE PROTEIN SEC"/>
    <property type="match status" value="1"/>
</dbReference>
<dbReference type="NCBIfam" id="TIGR00966">
    <property type="entry name" value="transloc_SecF"/>
    <property type="match status" value="1"/>
</dbReference>
<evidence type="ECO:0000256" key="3">
    <source>
        <dbReference type="ARBA" id="ARBA00022475"/>
    </source>
</evidence>
<gene>
    <name evidence="9" type="primary">secF</name>
    <name evidence="11" type="ORF">BCL74_2386</name>
</gene>
<evidence type="ECO:0000256" key="1">
    <source>
        <dbReference type="ARBA" id="ARBA00004651"/>
    </source>
</evidence>
<dbReference type="NCBIfam" id="TIGR00916">
    <property type="entry name" value="2A0604s01"/>
    <property type="match status" value="1"/>
</dbReference>
<dbReference type="GO" id="GO:0065002">
    <property type="term" value="P:intracellular protein transmembrane transport"/>
    <property type="evidence" value="ECO:0007669"/>
    <property type="project" value="UniProtKB-UniRule"/>
</dbReference>
<accession>A0A420WHF6</accession>
<dbReference type="PANTHER" id="PTHR30081:SF8">
    <property type="entry name" value="PROTEIN TRANSLOCASE SUBUNIT SECF"/>
    <property type="match status" value="1"/>
</dbReference>
<evidence type="ECO:0000256" key="2">
    <source>
        <dbReference type="ARBA" id="ARBA00022448"/>
    </source>
</evidence>
<evidence type="ECO:0000256" key="7">
    <source>
        <dbReference type="ARBA" id="ARBA00023010"/>
    </source>
</evidence>
<protein>
    <recommendedName>
        <fullName evidence="9">Protein-export membrane protein SecF</fullName>
    </recommendedName>
</protein>
<name>A0A420WHF6_9PROT</name>
<comment type="caution">
    <text evidence="11">The sequence shown here is derived from an EMBL/GenBank/DDBJ whole genome shotgun (WGS) entry which is preliminary data.</text>
</comment>
<evidence type="ECO:0000313" key="12">
    <source>
        <dbReference type="Proteomes" id="UP000277424"/>
    </source>
</evidence>
<dbReference type="InterPro" id="IPR022813">
    <property type="entry name" value="SecD/SecF_arch_bac"/>
</dbReference>
<dbReference type="PRINTS" id="PR01755">
    <property type="entry name" value="SECFTRNLCASE"/>
</dbReference>
<comment type="function">
    <text evidence="9">Part of the Sec protein translocase complex. Interacts with the SecYEG preprotein conducting channel. SecDF uses the proton motive force (PMF) to complete protein translocation after the ATP-dependent function of SecA.</text>
</comment>
<feature type="transmembrane region" description="Helical" evidence="9">
    <location>
        <begin position="192"/>
        <end position="213"/>
    </location>
</feature>
<feature type="transmembrane region" description="Helical" evidence="9">
    <location>
        <begin position="20"/>
        <end position="41"/>
    </location>
</feature>
<feature type="transmembrane region" description="Helical" evidence="9">
    <location>
        <begin position="272"/>
        <end position="292"/>
    </location>
</feature>
<dbReference type="InterPro" id="IPR055344">
    <property type="entry name" value="SecD_SecF_C_bact"/>
</dbReference>
<feature type="transmembrane region" description="Helical" evidence="9">
    <location>
        <begin position="141"/>
        <end position="158"/>
    </location>
</feature>
<evidence type="ECO:0000256" key="4">
    <source>
        <dbReference type="ARBA" id="ARBA00022692"/>
    </source>
</evidence>
<keyword evidence="8 9" id="KW-0472">Membrane</keyword>
<proteinExistence type="inferred from homology"/>
<dbReference type="InterPro" id="IPR005665">
    <property type="entry name" value="SecF_bac"/>
</dbReference>
<keyword evidence="6 9" id="KW-1133">Transmembrane helix</keyword>
<evidence type="ECO:0000256" key="6">
    <source>
        <dbReference type="ARBA" id="ARBA00022989"/>
    </source>
</evidence>
<keyword evidence="7 9" id="KW-0811">Translocation</keyword>
<dbReference type="EMBL" id="RBIG01000002">
    <property type="protein sequence ID" value="RKQ70438.1"/>
    <property type="molecule type" value="Genomic_DNA"/>
</dbReference>
<dbReference type="Pfam" id="PF07549">
    <property type="entry name" value="Sec_GG"/>
    <property type="match status" value="1"/>
</dbReference>
<keyword evidence="4 9" id="KW-0812">Transmembrane</keyword>
<dbReference type="GO" id="GO:0015450">
    <property type="term" value="F:protein-transporting ATPase activity"/>
    <property type="evidence" value="ECO:0007669"/>
    <property type="project" value="InterPro"/>
</dbReference>
<evidence type="ECO:0000313" key="11">
    <source>
        <dbReference type="EMBL" id="RKQ70438.1"/>
    </source>
</evidence>
<comment type="subcellular location">
    <subcellularLocation>
        <location evidence="1 9">Cell membrane</location>
        <topology evidence="1 9">Multi-pass membrane protein</topology>
    </subcellularLocation>
</comment>
<dbReference type="InterPro" id="IPR048634">
    <property type="entry name" value="SecD_SecF_C"/>
</dbReference>
<evidence type="ECO:0000259" key="10">
    <source>
        <dbReference type="Pfam" id="PF02355"/>
    </source>
</evidence>
<keyword evidence="2 9" id="KW-0813">Transport</keyword>